<evidence type="ECO:0000313" key="3">
    <source>
        <dbReference type="Proteomes" id="UP000291084"/>
    </source>
</evidence>
<dbReference type="AlphaFoldDB" id="A0A0S3SAX5"/>
<feature type="compositionally biased region" description="Polar residues" evidence="1">
    <location>
        <begin position="95"/>
        <end position="104"/>
    </location>
</feature>
<accession>A0A0S3SAX5</accession>
<feature type="region of interest" description="Disordered" evidence="1">
    <location>
        <begin position="82"/>
        <end position="104"/>
    </location>
</feature>
<gene>
    <name evidence="2" type="primary">Vigan.06G110600</name>
    <name evidence="2" type="ORF">VIGAN_06110600</name>
</gene>
<dbReference type="EMBL" id="AP015039">
    <property type="protein sequence ID" value="BAT89962.1"/>
    <property type="molecule type" value="Genomic_DNA"/>
</dbReference>
<reference evidence="2 3" key="1">
    <citation type="journal article" date="2015" name="Sci. Rep.">
        <title>The power of single molecule real-time sequencing technology in the de novo assembly of a eukaryotic genome.</title>
        <authorList>
            <person name="Sakai H."/>
            <person name="Naito K."/>
            <person name="Ogiso-Tanaka E."/>
            <person name="Takahashi Y."/>
            <person name="Iseki K."/>
            <person name="Muto C."/>
            <person name="Satou K."/>
            <person name="Teruya K."/>
            <person name="Shiroma A."/>
            <person name="Shimoji M."/>
            <person name="Hirano T."/>
            <person name="Itoh T."/>
            <person name="Kaga A."/>
            <person name="Tomooka N."/>
        </authorList>
    </citation>
    <scope>NUCLEOTIDE SEQUENCE [LARGE SCALE GENOMIC DNA]</scope>
    <source>
        <strain evidence="3">cv. Shumari</strain>
    </source>
</reference>
<protein>
    <submittedName>
        <fullName evidence="2">Uncharacterized protein</fullName>
    </submittedName>
</protein>
<evidence type="ECO:0000313" key="2">
    <source>
        <dbReference type="EMBL" id="BAT89962.1"/>
    </source>
</evidence>
<keyword evidence="3" id="KW-1185">Reference proteome</keyword>
<organism evidence="2 3">
    <name type="scientific">Vigna angularis var. angularis</name>
    <dbReference type="NCBI Taxonomy" id="157739"/>
    <lineage>
        <taxon>Eukaryota</taxon>
        <taxon>Viridiplantae</taxon>
        <taxon>Streptophyta</taxon>
        <taxon>Embryophyta</taxon>
        <taxon>Tracheophyta</taxon>
        <taxon>Spermatophyta</taxon>
        <taxon>Magnoliopsida</taxon>
        <taxon>eudicotyledons</taxon>
        <taxon>Gunneridae</taxon>
        <taxon>Pentapetalae</taxon>
        <taxon>rosids</taxon>
        <taxon>fabids</taxon>
        <taxon>Fabales</taxon>
        <taxon>Fabaceae</taxon>
        <taxon>Papilionoideae</taxon>
        <taxon>50 kb inversion clade</taxon>
        <taxon>NPAAA clade</taxon>
        <taxon>indigoferoid/millettioid clade</taxon>
        <taxon>Phaseoleae</taxon>
        <taxon>Vigna</taxon>
    </lineage>
</organism>
<dbReference type="Proteomes" id="UP000291084">
    <property type="component" value="Chromosome 6"/>
</dbReference>
<sequence length="127" mass="14274">MSHQIYFKLSKEEVEIKLYLGLHTRTRHLAFGPAAWRGDVEQHVQHGPAATLFSTSFTTRSSSLKGVTSSYLHAPTISTRIRPTPREARSRRGQRIQQQPTYSLHVSSVQRWECPATLGGTSRAEGD</sequence>
<evidence type="ECO:0000256" key="1">
    <source>
        <dbReference type="SAM" id="MobiDB-lite"/>
    </source>
</evidence>
<name>A0A0S3SAX5_PHAAN</name>
<proteinExistence type="predicted"/>